<evidence type="ECO:0000313" key="2">
    <source>
        <dbReference type="EMBL" id="KRL53860.1"/>
    </source>
</evidence>
<evidence type="ECO:0008006" key="4">
    <source>
        <dbReference type="Google" id="ProtNLM"/>
    </source>
</evidence>
<dbReference type="OrthoDB" id="2320814at2"/>
<dbReference type="Pfam" id="PF16069">
    <property type="entry name" value="DUF4811"/>
    <property type="match status" value="1"/>
</dbReference>
<keyword evidence="3" id="KW-1185">Reference proteome</keyword>
<keyword evidence="1" id="KW-1133">Transmembrane helix</keyword>
<name>A0A0R1RF13_9LACO</name>
<keyword evidence="1" id="KW-0812">Transmembrane</keyword>
<dbReference type="InterPro" id="IPR032083">
    <property type="entry name" value="DUF4811"/>
</dbReference>
<dbReference type="EMBL" id="AZFF01000014">
    <property type="protein sequence ID" value="KRL53860.1"/>
    <property type="molecule type" value="Genomic_DNA"/>
</dbReference>
<dbReference type="STRING" id="1114972.FD35_GL000827"/>
<reference evidence="2 3" key="1">
    <citation type="journal article" date="2015" name="Genome Announc.">
        <title>Expanding the biotechnology potential of lactobacilli through comparative genomics of 213 strains and associated genera.</title>
        <authorList>
            <person name="Sun Z."/>
            <person name="Harris H.M."/>
            <person name="McCann A."/>
            <person name="Guo C."/>
            <person name="Argimon S."/>
            <person name="Zhang W."/>
            <person name="Yang X."/>
            <person name="Jeffery I.B."/>
            <person name="Cooney J.C."/>
            <person name="Kagawa T.F."/>
            <person name="Liu W."/>
            <person name="Song Y."/>
            <person name="Salvetti E."/>
            <person name="Wrobel A."/>
            <person name="Rasinkangas P."/>
            <person name="Parkhill J."/>
            <person name="Rea M.C."/>
            <person name="O'Sullivan O."/>
            <person name="Ritari J."/>
            <person name="Douillard F.P."/>
            <person name="Paul Ross R."/>
            <person name="Yang R."/>
            <person name="Briner A.E."/>
            <person name="Felis G.E."/>
            <person name="de Vos W.M."/>
            <person name="Barrangou R."/>
            <person name="Klaenhammer T.R."/>
            <person name="Caufield P.W."/>
            <person name="Cui Y."/>
            <person name="Zhang H."/>
            <person name="O'Toole P.W."/>
        </authorList>
    </citation>
    <scope>NUCLEOTIDE SEQUENCE [LARGE SCALE GENOMIC DNA]</scope>
    <source>
        <strain evidence="2 3">DSM 15814</strain>
    </source>
</reference>
<gene>
    <name evidence="2" type="ORF">FD35_GL000827</name>
</gene>
<organism evidence="2 3">
    <name type="scientific">Furfurilactobacillus rossiae DSM 15814</name>
    <dbReference type="NCBI Taxonomy" id="1114972"/>
    <lineage>
        <taxon>Bacteria</taxon>
        <taxon>Bacillati</taxon>
        <taxon>Bacillota</taxon>
        <taxon>Bacilli</taxon>
        <taxon>Lactobacillales</taxon>
        <taxon>Lactobacillaceae</taxon>
        <taxon>Furfurilactobacillus</taxon>
    </lineage>
</organism>
<sequence>MVIIALIIATLGLFWAVVLLNGHQLRRWLIGGFLILFLGMIGLLIANDNFQYGMVKTHQRTTSTLVSSIPNQPASVPNVLLYQPLGNGTEKVYLYRTNTSQAKPQAVPTKHVSSKLKIATSDQATLTVTTSRWQYRNDWQHALFAFSGEQNRVAHRDYTFRLPQTWLSLSTTEAKQLAKIMKSPVRQQAIKTKVTEQVAKAVKQDSKMSASQRSALIQKTTIVVLKAQLK</sequence>
<accession>A0A0R1RF13</accession>
<evidence type="ECO:0000256" key="1">
    <source>
        <dbReference type="SAM" id="Phobius"/>
    </source>
</evidence>
<dbReference type="AlphaFoldDB" id="A0A0R1RF13"/>
<dbReference type="PATRIC" id="fig|1114972.6.peg.833"/>
<protein>
    <recommendedName>
        <fullName evidence="4">DUF4811 domain-containing protein</fullName>
    </recommendedName>
</protein>
<feature type="transmembrane region" description="Helical" evidence="1">
    <location>
        <begin position="29"/>
        <end position="46"/>
    </location>
</feature>
<evidence type="ECO:0000313" key="3">
    <source>
        <dbReference type="Proteomes" id="UP000051999"/>
    </source>
</evidence>
<dbReference type="Proteomes" id="UP000051999">
    <property type="component" value="Unassembled WGS sequence"/>
</dbReference>
<comment type="caution">
    <text evidence="2">The sequence shown here is derived from an EMBL/GenBank/DDBJ whole genome shotgun (WGS) entry which is preliminary data.</text>
</comment>
<keyword evidence="1" id="KW-0472">Membrane</keyword>
<dbReference type="eggNOG" id="ENOG5032RPZ">
    <property type="taxonomic scope" value="Bacteria"/>
</dbReference>
<proteinExistence type="predicted"/>
<dbReference type="RefSeq" id="WP_017261564.1">
    <property type="nucleotide sequence ID" value="NZ_AUAW01000017.1"/>
</dbReference>